<keyword evidence="2" id="KW-0012">Acyltransferase</keyword>
<evidence type="ECO:0000256" key="2">
    <source>
        <dbReference type="ARBA" id="ARBA00023315"/>
    </source>
</evidence>
<evidence type="ECO:0000313" key="4">
    <source>
        <dbReference type="EMBL" id="TDB66070.1"/>
    </source>
</evidence>
<reference evidence="4 5" key="1">
    <citation type="submission" date="2019-02" db="EMBL/GenBank/DDBJ databases">
        <title>Arundinibacter roseus gen. nov., sp. nov., a new member of the family Cytophagaceae.</title>
        <authorList>
            <person name="Szuroczki S."/>
            <person name="Khayer B."/>
            <person name="Sproer C."/>
            <person name="Toumi M."/>
            <person name="Szabo A."/>
            <person name="Felfoldi T."/>
            <person name="Schumann P."/>
            <person name="Toth E."/>
        </authorList>
    </citation>
    <scope>NUCLEOTIDE SEQUENCE [LARGE SCALE GENOMIC DNA]</scope>
    <source>
        <strain evidence="4 5">DMA-k-7a</strain>
    </source>
</reference>
<keyword evidence="1 4" id="KW-0808">Transferase</keyword>
<gene>
    <name evidence="4" type="ORF">EZE20_09955</name>
</gene>
<dbReference type="OrthoDB" id="9796381at2"/>
<dbReference type="PANTHER" id="PTHR43877">
    <property type="entry name" value="AMINOALKYLPHOSPHONATE N-ACETYLTRANSFERASE-RELATED-RELATED"/>
    <property type="match status" value="1"/>
</dbReference>
<dbReference type="GO" id="GO:0016747">
    <property type="term" value="F:acyltransferase activity, transferring groups other than amino-acyl groups"/>
    <property type="evidence" value="ECO:0007669"/>
    <property type="project" value="InterPro"/>
</dbReference>
<dbReference type="RefSeq" id="WP_132117068.1">
    <property type="nucleotide sequence ID" value="NZ_SMJU01000005.1"/>
</dbReference>
<dbReference type="PROSITE" id="PS51186">
    <property type="entry name" value="GNAT"/>
    <property type="match status" value="1"/>
</dbReference>
<dbReference type="Proteomes" id="UP000295706">
    <property type="component" value="Unassembled WGS sequence"/>
</dbReference>
<sequence>MFLPNQFLKEIATEKDLPEINLLVNSAYRGDSARKGWTNEADLFDGIRTTEELLAQMVAQPGTAILLHRHEVTQALMGSVYLHKKSDLMYLGMLTVSPDAQGQGVGKVLLADAETYARQAGCRVVEMTVISLRTELIAWYERRGYVLTEERRPFPKEDINFGKPRQELEFVVMQKVLEE</sequence>
<name>A0A4R4KDS5_9BACT</name>
<organism evidence="4 5">
    <name type="scientific">Arundinibacter roseus</name>
    <dbReference type="NCBI Taxonomy" id="2070510"/>
    <lineage>
        <taxon>Bacteria</taxon>
        <taxon>Pseudomonadati</taxon>
        <taxon>Bacteroidota</taxon>
        <taxon>Cytophagia</taxon>
        <taxon>Cytophagales</taxon>
        <taxon>Spirosomataceae</taxon>
        <taxon>Arundinibacter</taxon>
    </lineage>
</organism>
<dbReference type="Gene3D" id="3.40.630.30">
    <property type="match status" value="1"/>
</dbReference>
<keyword evidence="5" id="KW-1185">Reference proteome</keyword>
<dbReference type="InterPro" id="IPR016181">
    <property type="entry name" value="Acyl_CoA_acyltransferase"/>
</dbReference>
<dbReference type="InterPro" id="IPR000182">
    <property type="entry name" value="GNAT_dom"/>
</dbReference>
<dbReference type="CDD" id="cd04301">
    <property type="entry name" value="NAT_SF"/>
    <property type="match status" value="1"/>
</dbReference>
<evidence type="ECO:0000313" key="5">
    <source>
        <dbReference type="Proteomes" id="UP000295706"/>
    </source>
</evidence>
<dbReference type="SUPFAM" id="SSF55729">
    <property type="entry name" value="Acyl-CoA N-acyltransferases (Nat)"/>
    <property type="match status" value="1"/>
</dbReference>
<accession>A0A4R4KDS5</accession>
<protein>
    <submittedName>
        <fullName evidence="4">GNAT family N-acetyltransferase</fullName>
    </submittedName>
</protein>
<dbReference type="InterPro" id="IPR050832">
    <property type="entry name" value="Bact_Acetyltransf"/>
</dbReference>
<dbReference type="AlphaFoldDB" id="A0A4R4KDS5"/>
<feature type="domain" description="N-acetyltransferase" evidence="3">
    <location>
        <begin position="7"/>
        <end position="178"/>
    </location>
</feature>
<comment type="caution">
    <text evidence="4">The sequence shown here is derived from an EMBL/GenBank/DDBJ whole genome shotgun (WGS) entry which is preliminary data.</text>
</comment>
<proteinExistence type="predicted"/>
<dbReference type="Pfam" id="PF00583">
    <property type="entry name" value="Acetyltransf_1"/>
    <property type="match status" value="1"/>
</dbReference>
<evidence type="ECO:0000259" key="3">
    <source>
        <dbReference type="PROSITE" id="PS51186"/>
    </source>
</evidence>
<dbReference type="EMBL" id="SMJU01000005">
    <property type="protein sequence ID" value="TDB66070.1"/>
    <property type="molecule type" value="Genomic_DNA"/>
</dbReference>
<evidence type="ECO:0000256" key="1">
    <source>
        <dbReference type="ARBA" id="ARBA00022679"/>
    </source>
</evidence>